<evidence type="ECO:0000313" key="3">
    <source>
        <dbReference type="Proteomes" id="UP000321224"/>
    </source>
</evidence>
<gene>
    <name evidence="2" type="ORF">MVI01_44650</name>
</gene>
<reference evidence="2 3" key="1">
    <citation type="submission" date="2019-07" db="EMBL/GenBank/DDBJ databases">
        <title>Whole genome shotgun sequence of Myxococcus virescens NBRC 100334.</title>
        <authorList>
            <person name="Hosoyama A."/>
            <person name="Uohara A."/>
            <person name="Ohji S."/>
            <person name="Ichikawa N."/>
        </authorList>
    </citation>
    <scope>NUCLEOTIDE SEQUENCE [LARGE SCALE GENOMIC DNA]</scope>
    <source>
        <strain evidence="2 3">NBRC 100334</strain>
    </source>
</reference>
<dbReference type="EMBL" id="BJVY01000027">
    <property type="protein sequence ID" value="GEL72681.1"/>
    <property type="molecule type" value="Genomic_DNA"/>
</dbReference>
<organism evidence="2 3">
    <name type="scientific">Myxococcus virescens</name>
    <dbReference type="NCBI Taxonomy" id="83456"/>
    <lineage>
        <taxon>Bacteria</taxon>
        <taxon>Pseudomonadati</taxon>
        <taxon>Myxococcota</taxon>
        <taxon>Myxococcia</taxon>
        <taxon>Myxococcales</taxon>
        <taxon>Cystobacterineae</taxon>
        <taxon>Myxococcaceae</taxon>
        <taxon>Myxococcus</taxon>
    </lineage>
</organism>
<comment type="caution">
    <text evidence="2">The sequence shown here is derived from an EMBL/GenBank/DDBJ whole genome shotgun (WGS) entry which is preliminary data.</text>
</comment>
<proteinExistence type="predicted"/>
<feature type="region of interest" description="Disordered" evidence="1">
    <location>
        <begin position="49"/>
        <end position="80"/>
    </location>
</feature>
<name>A0A511HGK4_9BACT</name>
<dbReference type="Proteomes" id="UP000321224">
    <property type="component" value="Unassembled WGS sequence"/>
</dbReference>
<sequence>MALPLVVSTNCWRVSGVTAQPQAPNRSPAVTHVERRERMTMFSACPCGEDEWSMTSEPGARLTEDIPENAPDVPSYRRAH</sequence>
<evidence type="ECO:0000313" key="2">
    <source>
        <dbReference type="EMBL" id="GEL72681.1"/>
    </source>
</evidence>
<evidence type="ECO:0000256" key="1">
    <source>
        <dbReference type="SAM" id="MobiDB-lite"/>
    </source>
</evidence>
<protein>
    <submittedName>
        <fullName evidence="2">Uncharacterized protein</fullName>
    </submittedName>
</protein>
<dbReference type="AlphaFoldDB" id="A0A511HGK4"/>
<accession>A0A511HGK4</accession>